<gene>
    <name evidence="2" type="ORF">Salat_2777100</name>
</gene>
<reference evidence="2" key="1">
    <citation type="submission" date="2020-06" db="EMBL/GenBank/DDBJ databases">
        <authorList>
            <person name="Li T."/>
            <person name="Hu X."/>
            <person name="Zhang T."/>
            <person name="Song X."/>
            <person name="Zhang H."/>
            <person name="Dai N."/>
            <person name="Sheng W."/>
            <person name="Hou X."/>
            <person name="Wei L."/>
        </authorList>
    </citation>
    <scope>NUCLEOTIDE SEQUENCE</scope>
    <source>
        <strain evidence="2">3651</strain>
        <tissue evidence="2">Leaf</tissue>
    </source>
</reference>
<accession>A0AAE2C971</accession>
<name>A0AAE2C971_9LAMI</name>
<reference evidence="2" key="2">
    <citation type="journal article" date="2024" name="Plant">
        <title>Genomic evolution and insights into agronomic trait innovations of Sesamum species.</title>
        <authorList>
            <person name="Miao H."/>
            <person name="Wang L."/>
            <person name="Qu L."/>
            <person name="Liu H."/>
            <person name="Sun Y."/>
            <person name="Le M."/>
            <person name="Wang Q."/>
            <person name="Wei S."/>
            <person name="Zheng Y."/>
            <person name="Lin W."/>
            <person name="Duan Y."/>
            <person name="Cao H."/>
            <person name="Xiong S."/>
            <person name="Wang X."/>
            <person name="Wei L."/>
            <person name="Li C."/>
            <person name="Ma Q."/>
            <person name="Ju M."/>
            <person name="Zhao R."/>
            <person name="Li G."/>
            <person name="Mu C."/>
            <person name="Tian Q."/>
            <person name="Mei H."/>
            <person name="Zhang T."/>
            <person name="Gao T."/>
            <person name="Zhang H."/>
        </authorList>
    </citation>
    <scope>NUCLEOTIDE SEQUENCE</scope>
    <source>
        <strain evidence="2">3651</strain>
    </source>
</reference>
<dbReference type="AlphaFoldDB" id="A0AAE2C971"/>
<dbReference type="EMBL" id="JACGWO010000012">
    <property type="protein sequence ID" value="KAK4413643.1"/>
    <property type="molecule type" value="Genomic_DNA"/>
</dbReference>
<evidence type="ECO:0000313" key="2">
    <source>
        <dbReference type="EMBL" id="KAK4413643.1"/>
    </source>
</evidence>
<comment type="caution">
    <text evidence="2">The sequence shown here is derived from an EMBL/GenBank/DDBJ whole genome shotgun (WGS) entry which is preliminary data.</text>
</comment>
<dbReference type="Proteomes" id="UP001293254">
    <property type="component" value="Unassembled WGS sequence"/>
</dbReference>
<proteinExistence type="predicted"/>
<sequence>MVMIRAERHLKMPPLPTTLNHLESREFTVCIEQNPPQPEEVAVECGLSKEKGMKHISDSNDFEFLGSGVGDNGMQHSDSLEEGDDDDSDSLETEANIQQPILPPIVPDEVTNQAEGSTENMSQTILTEPRPHVTQVSQQGPSMYEQLQMGQNTMPMPPQTSLQPKLNIRAPPPMTGQAFMPCFSNRPINPDSKTIIQEHGQKFVELSKWPTSAKKK</sequence>
<organism evidence="2 3">
    <name type="scientific">Sesamum alatum</name>
    <dbReference type="NCBI Taxonomy" id="300844"/>
    <lineage>
        <taxon>Eukaryota</taxon>
        <taxon>Viridiplantae</taxon>
        <taxon>Streptophyta</taxon>
        <taxon>Embryophyta</taxon>
        <taxon>Tracheophyta</taxon>
        <taxon>Spermatophyta</taxon>
        <taxon>Magnoliopsida</taxon>
        <taxon>eudicotyledons</taxon>
        <taxon>Gunneridae</taxon>
        <taxon>Pentapetalae</taxon>
        <taxon>asterids</taxon>
        <taxon>lamiids</taxon>
        <taxon>Lamiales</taxon>
        <taxon>Pedaliaceae</taxon>
        <taxon>Sesamum</taxon>
    </lineage>
</organism>
<evidence type="ECO:0000313" key="3">
    <source>
        <dbReference type="Proteomes" id="UP001293254"/>
    </source>
</evidence>
<protein>
    <submittedName>
        <fullName evidence="2">Uncharacterized protein</fullName>
    </submittedName>
</protein>
<feature type="compositionally biased region" description="Acidic residues" evidence="1">
    <location>
        <begin position="80"/>
        <end position="92"/>
    </location>
</feature>
<evidence type="ECO:0000256" key="1">
    <source>
        <dbReference type="SAM" id="MobiDB-lite"/>
    </source>
</evidence>
<keyword evidence="3" id="KW-1185">Reference proteome</keyword>
<feature type="region of interest" description="Disordered" evidence="1">
    <location>
        <begin position="63"/>
        <end position="92"/>
    </location>
</feature>